<comment type="similarity">
    <text evidence="7 8">Belongs to the RNA polymerase beta' chain family.</text>
</comment>
<evidence type="ECO:0000256" key="7">
    <source>
        <dbReference type="HAMAP-Rule" id="MF_01322"/>
    </source>
</evidence>
<evidence type="ECO:0000256" key="6">
    <source>
        <dbReference type="ARBA" id="ARBA00048552"/>
    </source>
</evidence>
<keyword evidence="4 7" id="KW-0479">Metal-binding</keyword>
<protein>
    <recommendedName>
        <fullName evidence="7">DNA-directed RNA polymerase subunit beta'</fullName>
        <shortName evidence="7">RNAP subunit beta'</shortName>
        <ecNumber evidence="7">2.7.7.6</ecNumber>
    </recommendedName>
    <alternativeName>
        <fullName evidence="7">RNA polymerase subunit beta'</fullName>
    </alternativeName>
    <alternativeName>
        <fullName evidence="7">Transcriptase subunit beta'</fullName>
    </alternativeName>
</protein>
<sequence>MPLNQAKNVKSNVLDFDAVRLTVASSENILEWSSGEVLKPETINYRTQKPERDGLFCERIFGPIKDYECYCGKYRKVRFKGVTCDKCGVEVTKSSVRRERMGHIDLAVPVAHIWYVQGVPSILSLILDLSVVDLEKVVYFASYVVLEVKEDIRQMALENVDDEFNSIKNKKSQIDEIELKSLEDSAKVVKKELLSLAPGQIISENKFYDYSLKYGNLVEVGIGAEALLTLLKNIDVDTEIRKTKELLETTSTSAKKRLMKKMKILIDFKYAKILPSSLVLTKLPVIPPDLRPMVQLDGGRFAASDLNDLYRRVLNRNNRLKKLLNQGAPEVITRNEKRMLQEAVDALIDNNARRGKAAAVASGRRKLKSLSDILRGKQGRFRQNLLGKRVDYSGRSVIVVGPELKLHQCGLPKIMAMELFKPFVIGELLKKGYVHNVRNASKLIESGENFIWDILEKITKEHYILLNRAPTLHRLGIQAFQPVLIEGKAIRIHPLVCAAFNADFDGDQMAVHIPLSKQAQYEATTIMKSSNNLLKPASGEPIVGPTKDMIMGCYYLTSLAEGMKGEGKIFADRDEAYMAFLDHVINLRSKIKVRLNNEIVDTSIGRIIFNKILPDNIPFQNNELNKKALSALVALCFKQLGPKETAQIVDKIKNIGFEYAGFSGITFSIKDIISPVEKESIIKESEGILDEIDKQYRRGLITEEERYAKTIELWIESGSKVEAALSNYFDDKNPIVQMFKSGARGSIMAQLNQIGGMKGLVANPTGEIIPIPIKNNFRDGLSVFEYFVSTHGSRKGRTDTALRTSEAGYLTRRLVDVAQDTVVSEHDCGTEEFIMLHQTDSLEFGEKFLNTISGRVLAKDVEGFERNTLISEEIAKILVEKNIKELPVRSALRCRSDWGICRLCYGEDLATGDMVKLGEAVGIVAAQAIGEPGTQLTMRTFHMGGVASSRGDITSGLPRVEELFEARLPKSPAALAEIAGKIEIRELEESKQICISSLQDVVEEIKIDKKATLEVQNSDKVHLKQTLATNSDGSEVVATIAGIITVEKNIIKISGRKKFEKIYEVDPRIDLLVKDGEMVEKGTALTEGHIDTKLLLDLKGRDEIERYILNEVQKIYASQGQTIDNKHIEIIIRQMVSKVTVIDPGSSLEYVGGEIIDRSDAEKINAKIQEEKGDLIQYSDCLLGISRVSLKTKSFLSAASFQETTGVLINAAISGSVDRLRGLKENVIIGKLIPAGTGFRNRD</sequence>
<feature type="binding site" evidence="7">
    <location>
        <position position="69"/>
    </location>
    <ligand>
        <name>Zn(2+)</name>
        <dbReference type="ChEBI" id="CHEBI:29105"/>
        <label>1</label>
    </ligand>
</feature>
<feature type="binding site" evidence="7">
    <location>
        <position position="894"/>
    </location>
    <ligand>
        <name>Zn(2+)</name>
        <dbReference type="ChEBI" id="CHEBI:29105"/>
        <label>2</label>
    </ligand>
</feature>
<dbReference type="InterPro" id="IPR044893">
    <property type="entry name" value="RNA_pol_Rpb1_clamp_domain"/>
</dbReference>
<dbReference type="Gene3D" id="4.10.860.120">
    <property type="entry name" value="RNA polymerase II, clamp domain"/>
    <property type="match status" value="1"/>
</dbReference>
<dbReference type="Gene3D" id="1.10.132.30">
    <property type="match status" value="1"/>
</dbReference>
<evidence type="ECO:0000313" key="10">
    <source>
        <dbReference type="EMBL" id="KKQ89228.1"/>
    </source>
</evidence>
<dbReference type="PATRIC" id="fig|1618334.3.peg.514"/>
<dbReference type="Proteomes" id="UP000033934">
    <property type="component" value="Unassembled WGS sequence"/>
</dbReference>
<dbReference type="PANTHER" id="PTHR19376">
    <property type="entry name" value="DNA-DIRECTED RNA POLYMERASE"/>
    <property type="match status" value="1"/>
</dbReference>
<dbReference type="InterPro" id="IPR007083">
    <property type="entry name" value="RNA_pol_Rpb1_4"/>
</dbReference>
<proteinExistence type="inferred from homology"/>
<feature type="binding site" evidence="7">
    <location>
        <position position="828"/>
    </location>
    <ligand>
        <name>Zn(2+)</name>
        <dbReference type="ChEBI" id="CHEBI:29105"/>
        <label>2</label>
    </ligand>
</feature>
<dbReference type="InterPro" id="IPR007081">
    <property type="entry name" value="RNA_pol_Rpb1_5"/>
</dbReference>
<dbReference type="InterPro" id="IPR045867">
    <property type="entry name" value="DNA-dir_RpoC_beta_prime"/>
</dbReference>
<evidence type="ECO:0000256" key="3">
    <source>
        <dbReference type="ARBA" id="ARBA00022695"/>
    </source>
</evidence>
<evidence type="ECO:0000313" key="11">
    <source>
        <dbReference type="Proteomes" id="UP000033934"/>
    </source>
</evidence>
<organism evidence="10 11">
    <name type="scientific">Berkelbacteria bacterium GW2011_GWA2_38_9</name>
    <dbReference type="NCBI Taxonomy" id="1618334"/>
    <lineage>
        <taxon>Bacteria</taxon>
        <taxon>Candidatus Berkelbacteria</taxon>
    </lineage>
</organism>
<feature type="binding site" evidence="7">
    <location>
        <position position="904"/>
    </location>
    <ligand>
        <name>Zn(2+)</name>
        <dbReference type="ChEBI" id="CHEBI:29105"/>
        <label>2</label>
    </ligand>
</feature>
<dbReference type="InterPro" id="IPR006592">
    <property type="entry name" value="RNA_pol_N"/>
</dbReference>
<dbReference type="AlphaFoldDB" id="A0A0G0LB30"/>
<dbReference type="Gene3D" id="2.40.40.20">
    <property type="match status" value="1"/>
</dbReference>
<comment type="catalytic activity">
    <reaction evidence="6 7 8">
        <text>RNA(n) + a ribonucleoside 5'-triphosphate = RNA(n+1) + diphosphate</text>
        <dbReference type="Rhea" id="RHEA:21248"/>
        <dbReference type="Rhea" id="RHEA-COMP:14527"/>
        <dbReference type="Rhea" id="RHEA-COMP:17342"/>
        <dbReference type="ChEBI" id="CHEBI:33019"/>
        <dbReference type="ChEBI" id="CHEBI:61557"/>
        <dbReference type="ChEBI" id="CHEBI:140395"/>
        <dbReference type="EC" id="2.7.7.6"/>
    </reaction>
</comment>
<name>A0A0G0LB30_9BACT</name>
<dbReference type="NCBIfam" id="TIGR02386">
    <property type="entry name" value="rpoC_TIGR"/>
    <property type="match status" value="1"/>
</dbReference>
<dbReference type="GO" id="GO:0006351">
    <property type="term" value="P:DNA-templated transcription"/>
    <property type="evidence" value="ECO:0007669"/>
    <property type="project" value="UniProtKB-UniRule"/>
</dbReference>
<feature type="binding site" evidence="7">
    <location>
        <position position="503"/>
    </location>
    <ligand>
        <name>Mg(2+)</name>
        <dbReference type="ChEBI" id="CHEBI:18420"/>
    </ligand>
</feature>
<dbReference type="HAMAP" id="MF_01322">
    <property type="entry name" value="RNApol_bact_RpoC"/>
    <property type="match status" value="1"/>
</dbReference>
<evidence type="ECO:0000259" key="9">
    <source>
        <dbReference type="SMART" id="SM00663"/>
    </source>
</evidence>
<dbReference type="CDD" id="cd01609">
    <property type="entry name" value="RNAP_beta'_N"/>
    <property type="match status" value="1"/>
</dbReference>
<dbReference type="GO" id="GO:0008270">
    <property type="term" value="F:zinc ion binding"/>
    <property type="evidence" value="ECO:0007669"/>
    <property type="project" value="UniProtKB-UniRule"/>
</dbReference>
<dbReference type="Pfam" id="PF05000">
    <property type="entry name" value="RNA_pol_Rpb1_4"/>
    <property type="match status" value="1"/>
</dbReference>
<evidence type="ECO:0000256" key="5">
    <source>
        <dbReference type="ARBA" id="ARBA00023163"/>
    </source>
</evidence>
<reference evidence="10 11" key="1">
    <citation type="journal article" date="2015" name="Nature">
        <title>rRNA introns, odd ribosomes, and small enigmatic genomes across a large radiation of phyla.</title>
        <authorList>
            <person name="Brown C.T."/>
            <person name="Hug L.A."/>
            <person name="Thomas B.C."/>
            <person name="Sharon I."/>
            <person name="Castelle C.J."/>
            <person name="Singh A."/>
            <person name="Wilkins M.J."/>
            <person name="Williams K.H."/>
            <person name="Banfield J.F."/>
        </authorList>
    </citation>
    <scope>NUCLEOTIDE SEQUENCE [LARGE SCALE GENOMIC DNA]</scope>
</reference>
<dbReference type="PANTHER" id="PTHR19376:SF54">
    <property type="entry name" value="DNA-DIRECTED RNA POLYMERASE SUBUNIT BETA"/>
    <property type="match status" value="1"/>
</dbReference>
<dbReference type="InterPro" id="IPR038120">
    <property type="entry name" value="Rpb1_funnel_sf"/>
</dbReference>
<dbReference type="InterPro" id="IPR012754">
    <property type="entry name" value="DNA-dir_RpoC_beta_prime_bact"/>
</dbReference>
<dbReference type="InterPro" id="IPR007080">
    <property type="entry name" value="RNA_pol_Rpb1_1"/>
</dbReference>
<dbReference type="Gene3D" id="1.10.274.100">
    <property type="entry name" value="RNA polymerase Rpb1, domain 3"/>
    <property type="match status" value="1"/>
</dbReference>
<dbReference type="Gene3D" id="2.40.50.100">
    <property type="match status" value="2"/>
</dbReference>
<feature type="binding site" evidence="7">
    <location>
        <position position="505"/>
    </location>
    <ligand>
        <name>Mg(2+)</name>
        <dbReference type="ChEBI" id="CHEBI:18420"/>
    </ligand>
</feature>
<evidence type="ECO:0000256" key="4">
    <source>
        <dbReference type="ARBA" id="ARBA00022723"/>
    </source>
</evidence>
<dbReference type="InterPro" id="IPR042102">
    <property type="entry name" value="RNA_pol_Rpb1_3_sf"/>
</dbReference>
<dbReference type="CDD" id="cd02655">
    <property type="entry name" value="RNAP_beta'_C"/>
    <property type="match status" value="1"/>
</dbReference>
<comment type="subunit">
    <text evidence="7">The RNAP catalytic core consists of 2 alpha, 1 beta, 1 beta' and 1 omega subunit. When a sigma factor is associated with the core the holoenzyme is formed, which can initiate transcription.</text>
</comment>
<dbReference type="Gene3D" id="1.10.150.390">
    <property type="match status" value="1"/>
</dbReference>
<dbReference type="GO" id="GO:0000428">
    <property type="term" value="C:DNA-directed RNA polymerase complex"/>
    <property type="evidence" value="ECO:0007669"/>
    <property type="project" value="UniProtKB-KW"/>
</dbReference>
<evidence type="ECO:0000256" key="8">
    <source>
        <dbReference type="RuleBase" id="RU004279"/>
    </source>
</evidence>
<keyword evidence="5 7" id="KW-0804">Transcription</keyword>
<comment type="caution">
    <text evidence="10">The sequence shown here is derived from an EMBL/GenBank/DDBJ whole genome shotgun (WGS) entry which is preliminary data.</text>
</comment>
<evidence type="ECO:0000256" key="2">
    <source>
        <dbReference type="ARBA" id="ARBA00022679"/>
    </source>
</evidence>
<gene>
    <name evidence="7" type="primary">rpoC</name>
    <name evidence="10" type="ORF">UT11_C0032G0004</name>
</gene>
<feature type="binding site" evidence="7">
    <location>
        <position position="84"/>
    </location>
    <ligand>
        <name>Zn(2+)</name>
        <dbReference type="ChEBI" id="CHEBI:29105"/>
        <label>1</label>
    </ligand>
</feature>
<dbReference type="Gene3D" id="1.10.40.90">
    <property type="match status" value="1"/>
</dbReference>
<feature type="binding site" evidence="7">
    <location>
        <position position="507"/>
    </location>
    <ligand>
        <name>Mg(2+)</name>
        <dbReference type="ChEBI" id="CHEBI:18420"/>
    </ligand>
</feature>
<comment type="cofactor">
    <cofactor evidence="7">
        <name>Zn(2+)</name>
        <dbReference type="ChEBI" id="CHEBI:29105"/>
    </cofactor>
    <text evidence="7">Binds 2 Zn(2+) ions per subunit.</text>
</comment>
<dbReference type="Gene3D" id="6.10.250.2940">
    <property type="match status" value="1"/>
</dbReference>
<keyword evidence="3 7" id="KW-0548">Nucleotidyltransferase</keyword>
<dbReference type="GO" id="GO:0003677">
    <property type="term" value="F:DNA binding"/>
    <property type="evidence" value="ECO:0007669"/>
    <property type="project" value="UniProtKB-UniRule"/>
</dbReference>
<dbReference type="EC" id="2.7.7.6" evidence="7"/>
<accession>A0A0G0LB30</accession>
<dbReference type="Pfam" id="PF04998">
    <property type="entry name" value="RNA_pol_Rpb1_5"/>
    <property type="match status" value="1"/>
</dbReference>
<keyword evidence="7" id="KW-0460">Magnesium</keyword>
<dbReference type="InterPro" id="IPR000722">
    <property type="entry name" value="RNA_pol_asu"/>
</dbReference>
<keyword evidence="7" id="KW-0862">Zinc</keyword>
<keyword evidence="1 7" id="KW-0240">DNA-directed RNA polymerase</keyword>
<feature type="binding site" evidence="7">
    <location>
        <position position="71"/>
    </location>
    <ligand>
        <name>Zn(2+)</name>
        <dbReference type="ChEBI" id="CHEBI:29105"/>
        <label>1</label>
    </ligand>
</feature>
<dbReference type="Gene3D" id="1.10.1790.20">
    <property type="match status" value="1"/>
</dbReference>
<keyword evidence="2 7" id="KW-0808">Transferase</keyword>
<comment type="function">
    <text evidence="7 8">DNA-dependent RNA polymerase catalyzes the transcription of DNA into RNA using the four ribonucleoside triphosphates as substrates.</text>
</comment>
<dbReference type="Pfam" id="PF04983">
    <property type="entry name" value="RNA_pol_Rpb1_3"/>
    <property type="match status" value="1"/>
</dbReference>
<dbReference type="SMART" id="SM00663">
    <property type="entry name" value="RPOLA_N"/>
    <property type="match status" value="1"/>
</dbReference>
<dbReference type="GO" id="GO:0000287">
    <property type="term" value="F:magnesium ion binding"/>
    <property type="evidence" value="ECO:0007669"/>
    <property type="project" value="UniProtKB-UniRule"/>
</dbReference>
<feature type="binding site" evidence="7">
    <location>
        <position position="87"/>
    </location>
    <ligand>
        <name>Zn(2+)</name>
        <dbReference type="ChEBI" id="CHEBI:29105"/>
        <label>1</label>
    </ligand>
</feature>
<feature type="domain" description="RNA polymerase N-terminal" evidence="9">
    <location>
        <begin position="276"/>
        <end position="557"/>
    </location>
</feature>
<feature type="binding site" evidence="7">
    <location>
        <position position="901"/>
    </location>
    <ligand>
        <name>Zn(2+)</name>
        <dbReference type="ChEBI" id="CHEBI:29105"/>
        <label>2</label>
    </ligand>
</feature>
<dbReference type="SUPFAM" id="SSF64484">
    <property type="entry name" value="beta and beta-prime subunits of DNA dependent RNA-polymerase"/>
    <property type="match status" value="1"/>
</dbReference>
<dbReference type="Pfam" id="PF04997">
    <property type="entry name" value="RNA_pol_Rpb1_1"/>
    <property type="match status" value="1"/>
</dbReference>
<comment type="cofactor">
    <cofactor evidence="7">
        <name>Mg(2+)</name>
        <dbReference type="ChEBI" id="CHEBI:18420"/>
    </cofactor>
    <text evidence="7">Binds 1 Mg(2+) ion per subunit.</text>
</comment>
<evidence type="ECO:0000256" key="1">
    <source>
        <dbReference type="ARBA" id="ARBA00022478"/>
    </source>
</evidence>
<dbReference type="InterPro" id="IPR007066">
    <property type="entry name" value="RNA_pol_Rpb1_3"/>
</dbReference>
<dbReference type="EMBL" id="LBVO01000032">
    <property type="protein sequence ID" value="KKQ89228.1"/>
    <property type="molecule type" value="Genomic_DNA"/>
</dbReference>
<dbReference type="GO" id="GO:0003899">
    <property type="term" value="F:DNA-directed RNA polymerase activity"/>
    <property type="evidence" value="ECO:0007669"/>
    <property type="project" value="UniProtKB-UniRule"/>
</dbReference>
<dbReference type="Pfam" id="PF00623">
    <property type="entry name" value="RNA_pol_Rpb1_2"/>
    <property type="match status" value="2"/>
</dbReference>